<dbReference type="NCBIfam" id="TIGR00435">
    <property type="entry name" value="cysS"/>
    <property type="match status" value="1"/>
</dbReference>
<comment type="cofactor">
    <cofactor evidence="10">
        <name>Zn(2+)</name>
        <dbReference type="ChEBI" id="CHEBI:29105"/>
    </cofactor>
    <text evidence="10">Binds 1 zinc ion per subunit.</text>
</comment>
<dbReference type="InterPro" id="IPR032678">
    <property type="entry name" value="tRNA-synt_1_cat_dom"/>
</dbReference>
<evidence type="ECO:0000256" key="5">
    <source>
        <dbReference type="ARBA" id="ARBA00022741"/>
    </source>
</evidence>
<dbReference type="EMBL" id="JACIIX010000005">
    <property type="protein sequence ID" value="MBB6210417.1"/>
    <property type="molecule type" value="Genomic_DNA"/>
</dbReference>
<gene>
    <name evidence="10" type="primary">cysS</name>
    <name evidence="13" type="ORF">FHS48_001832</name>
</gene>
<evidence type="ECO:0000256" key="6">
    <source>
        <dbReference type="ARBA" id="ARBA00022833"/>
    </source>
</evidence>
<evidence type="ECO:0000256" key="2">
    <source>
        <dbReference type="ARBA" id="ARBA00011245"/>
    </source>
</evidence>
<evidence type="ECO:0000256" key="7">
    <source>
        <dbReference type="ARBA" id="ARBA00022840"/>
    </source>
</evidence>
<keyword evidence="9 10" id="KW-0030">Aminoacyl-tRNA synthetase</keyword>
<comment type="caution">
    <text evidence="13">The sequence shown here is derived from an EMBL/GenBank/DDBJ whole genome shotgun (WGS) entry which is preliminary data.</text>
</comment>
<dbReference type="InterPro" id="IPR014729">
    <property type="entry name" value="Rossmann-like_a/b/a_fold"/>
</dbReference>
<accession>A0A7W9ZGX6</accession>
<evidence type="ECO:0000256" key="1">
    <source>
        <dbReference type="ARBA" id="ARBA00005594"/>
    </source>
</evidence>
<dbReference type="GO" id="GO:0008270">
    <property type="term" value="F:zinc ion binding"/>
    <property type="evidence" value="ECO:0007669"/>
    <property type="project" value="UniProtKB-UniRule"/>
</dbReference>
<keyword evidence="4 10" id="KW-0479">Metal-binding</keyword>
<dbReference type="Proteomes" id="UP000544872">
    <property type="component" value="Unassembled WGS sequence"/>
</dbReference>
<feature type="binding site" evidence="10">
    <location>
        <position position="291"/>
    </location>
    <ligand>
        <name>ATP</name>
        <dbReference type="ChEBI" id="CHEBI:30616"/>
    </ligand>
</feature>
<keyword evidence="6 10" id="KW-0862">Zinc</keyword>
<evidence type="ECO:0000256" key="3">
    <source>
        <dbReference type="ARBA" id="ARBA00022598"/>
    </source>
</evidence>
<dbReference type="Gene3D" id="1.20.120.1910">
    <property type="entry name" value="Cysteine-tRNA ligase, C-terminal anti-codon recognition domain"/>
    <property type="match status" value="1"/>
</dbReference>
<comment type="catalytic activity">
    <reaction evidence="10">
        <text>tRNA(Cys) + L-cysteine + ATP = L-cysteinyl-tRNA(Cys) + AMP + diphosphate</text>
        <dbReference type="Rhea" id="RHEA:17773"/>
        <dbReference type="Rhea" id="RHEA-COMP:9661"/>
        <dbReference type="Rhea" id="RHEA-COMP:9679"/>
        <dbReference type="ChEBI" id="CHEBI:30616"/>
        <dbReference type="ChEBI" id="CHEBI:33019"/>
        <dbReference type="ChEBI" id="CHEBI:35235"/>
        <dbReference type="ChEBI" id="CHEBI:78442"/>
        <dbReference type="ChEBI" id="CHEBI:78517"/>
        <dbReference type="ChEBI" id="CHEBI:456215"/>
        <dbReference type="EC" id="6.1.1.16"/>
    </reaction>
</comment>
<dbReference type="GO" id="GO:0004817">
    <property type="term" value="F:cysteine-tRNA ligase activity"/>
    <property type="evidence" value="ECO:0007669"/>
    <property type="project" value="UniProtKB-UniRule"/>
</dbReference>
<dbReference type="InterPro" id="IPR009080">
    <property type="entry name" value="tRNAsynth_Ia_anticodon-bd"/>
</dbReference>
<comment type="subcellular location">
    <subcellularLocation>
        <location evidence="10">Cytoplasm</location>
    </subcellularLocation>
</comment>
<evidence type="ECO:0000256" key="8">
    <source>
        <dbReference type="ARBA" id="ARBA00022917"/>
    </source>
</evidence>
<evidence type="ECO:0000259" key="11">
    <source>
        <dbReference type="Pfam" id="PF01406"/>
    </source>
</evidence>
<proteinExistence type="inferred from homology"/>
<dbReference type="EC" id="6.1.1.16" evidence="10"/>
<feature type="binding site" evidence="10">
    <location>
        <position position="249"/>
    </location>
    <ligand>
        <name>Zn(2+)</name>
        <dbReference type="ChEBI" id="CHEBI:29105"/>
    </ligand>
</feature>
<evidence type="ECO:0000256" key="10">
    <source>
        <dbReference type="HAMAP-Rule" id="MF_00041"/>
    </source>
</evidence>
<feature type="short sequence motif" description="'HIGH' region" evidence="10">
    <location>
        <begin position="34"/>
        <end position="44"/>
    </location>
</feature>
<feature type="domain" description="tRNA synthetases class I catalytic" evidence="11">
    <location>
        <begin position="19"/>
        <end position="336"/>
    </location>
</feature>
<evidence type="ECO:0000256" key="9">
    <source>
        <dbReference type="ARBA" id="ARBA00023146"/>
    </source>
</evidence>
<sequence length="512" mass="56953">MTDHTLTLFNSYGRELQAFAPIDPNAVRLYSCGPTVYNYAHIGNLRAYVFVDTLRRTLAWKGYNVTHVINITDVGHLTSDADEGDDKMEKAAAQQQRTVWDIAEHYTTAFKTDLSRLNILPPSLWSKATDHIQEMIAFAETLEQNGVTYALDDGLYFDTSKVADYGKLGLLDLDGQEAGKRVSAGGKRNPSDFAVWRRSPTDKQRLMEWHAPWGVGAPGWHLECSVMSAKYLGDRFDIHTGGIDHRQVHHCNEIAQNQAHSACDHPGANWWMHNEFLVLRSDGDEGEKMSKSKGNFLTLQSLIDRGIHPLAYRLFLLTASYRSNLEFSWDAVAAARSNLRRMLLRVARLREEVGADAERWLKIAAEAKFQSGGPFTYLRRELEAGLSPKAVGYIEALDAALSNDLHTPDALVTLGRLLDDKKLAAEEALRLACLFDLTLGLALTTVSAADLAIRPQSATITDAEITALIEQRTAARKAKDFAASDALRDQLLAAGVEIKDTPQGTDWEWRAV</sequence>
<keyword evidence="7 10" id="KW-0067">ATP-binding</keyword>
<dbReference type="Gene3D" id="3.40.50.620">
    <property type="entry name" value="HUPs"/>
    <property type="match status" value="1"/>
</dbReference>
<protein>
    <recommendedName>
        <fullName evidence="10">Cysteine--tRNA ligase</fullName>
        <ecNumber evidence="10">6.1.1.16</ecNumber>
    </recommendedName>
    <alternativeName>
        <fullName evidence="10">Cysteinyl-tRNA synthetase</fullName>
        <shortName evidence="10">CysRS</shortName>
    </alternativeName>
</protein>
<dbReference type="AlphaFoldDB" id="A0A7W9ZGX6"/>
<feature type="binding site" evidence="10">
    <location>
        <position position="32"/>
    </location>
    <ligand>
        <name>Zn(2+)</name>
        <dbReference type="ChEBI" id="CHEBI:29105"/>
    </ligand>
</feature>
<dbReference type="GO" id="GO:0005829">
    <property type="term" value="C:cytosol"/>
    <property type="evidence" value="ECO:0007669"/>
    <property type="project" value="TreeGrafter"/>
</dbReference>
<keyword evidence="14" id="KW-1185">Reference proteome</keyword>
<keyword evidence="3 10" id="KW-0436">Ligase</keyword>
<evidence type="ECO:0000313" key="14">
    <source>
        <dbReference type="Proteomes" id="UP000544872"/>
    </source>
</evidence>
<dbReference type="CDD" id="cd00672">
    <property type="entry name" value="CysRS_core"/>
    <property type="match status" value="1"/>
</dbReference>
<keyword evidence="8 10" id="KW-0648">Protein biosynthesis</keyword>
<dbReference type="HAMAP" id="MF_00041">
    <property type="entry name" value="Cys_tRNA_synth"/>
    <property type="match status" value="1"/>
</dbReference>
<keyword evidence="10" id="KW-0963">Cytoplasm</keyword>
<dbReference type="GO" id="GO:0006423">
    <property type="term" value="P:cysteinyl-tRNA aminoacylation"/>
    <property type="evidence" value="ECO:0007669"/>
    <property type="project" value="UniProtKB-UniRule"/>
</dbReference>
<comment type="subunit">
    <text evidence="2 10">Monomer.</text>
</comment>
<dbReference type="PANTHER" id="PTHR10890">
    <property type="entry name" value="CYSTEINYL-TRNA SYNTHETASE"/>
    <property type="match status" value="1"/>
</dbReference>
<feature type="binding site" evidence="10">
    <location>
        <position position="224"/>
    </location>
    <ligand>
        <name>Zn(2+)</name>
        <dbReference type="ChEBI" id="CHEBI:29105"/>
    </ligand>
</feature>
<dbReference type="PANTHER" id="PTHR10890:SF3">
    <property type="entry name" value="CYSTEINE--TRNA LIGASE, CYTOPLASMIC"/>
    <property type="match status" value="1"/>
</dbReference>
<dbReference type="RefSeq" id="WP_184263242.1">
    <property type="nucleotide sequence ID" value="NZ_JACIIX010000005.1"/>
</dbReference>
<dbReference type="Pfam" id="PF01406">
    <property type="entry name" value="tRNA-synt_1e"/>
    <property type="match status" value="1"/>
</dbReference>
<dbReference type="PRINTS" id="PR00983">
    <property type="entry name" value="TRNASYNTHCYS"/>
</dbReference>
<feature type="short sequence motif" description="'KMSKS' region" evidence="10">
    <location>
        <begin position="288"/>
        <end position="292"/>
    </location>
</feature>
<evidence type="ECO:0000313" key="13">
    <source>
        <dbReference type="EMBL" id="MBB6210417.1"/>
    </source>
</evidence>
<dbReference type="SUPFAM" id="SSF47323">
    <property type="entry name" value="Anticodon-binding domain of a subclass of class I aminoacyl-tRNA synthetases"/>
    <property type="match status" value="1"/>
</dbReference>
<reference evidence="13 14" key="1">
    <citation type="submission" date="2020-08" db="EMBL/GenBank/DDBJ databases">
        <title>Genomic Encyclopedia of Type Strains, Phase IV (KMG-IV): sequencing the most valuable type-strain genomes for metagenomic binning, comparative biology and taxonomic classification.</title>
        <authorList>
            <person name="Goeker M."/>
        </authorList>
    </citation>
    <scope>NUCLEOTIDE SEQUENCE [LARGE SCALE GENOMIC DNA]</scope>
    <source>
        <strain evidence="13 14">DSM 11590</strain>
    </source>
</reference>
<dbReference type="Pfam" id="PF23493">
    <property type="entry name" value="CysS_C"/>
    <property type="match status" value="1"/>
</dbReference>
<evidence type="ECO:0000256" key="4">
    <source>
        <dbReference type="ARBA" id="ARBA00022723"/>
    </source>
</evidence>
<dbReference type="InterPro" id="IPR024909">
    <property type="entry name" value="Cys-tRNA/MSH_ligase"/>
</dbReference>
<dbReference type="SUPFAM" id="SSF52374">
    <property type="entry name" value="Nucleotidylyl transferase"/>
    <property type="match status" value="1"/>
</dbReference>
<dbReference type="InterPro" id="IPR056411">
    <property type="entry name" value="CysS_C"/>
</dbReference>
<name>A0A7W9ZGX6_NOVIT</name>
<dbReference type="InterPro" id="IPR015803">
    <property type="entry name" value="Cys-tRNA-ligase"/>
</dbReference>
<comment type="similarity">
    <text evidence="1 10">Belongs to the class-I aminoacyl-tRNA synthetase family.</text>
</comment>
<organism evidence="13 14">
    <name type="scientific">Novispirillum itersonii</name>
    <name type="common">Aquaspirillum itersonii</name>
    <dbReference type="NCBI Taxonomy" id="189"/>
    <lineage>
        <taxon>Bacteria</taxon>
        <taxon>Pseudomonadati</taxon>
        <taxon>Pseudomonadota</taxon>
        <taxon>Alphaproteobacteria</taxon>
        <taxon>Rhodospirillales</taxon>
        <taxon>Novispirillaceae</taxon>
        <taxon>Novispirillum</taxon>
    </lineage>
</organism>
<evidence type="ECO:0000259" key="12">
    <source>
        <dbReference type="Pfam" id="PF23493"/>
    </source>
</evidence>
<feature type="binding site" evidence="10">
    <location>
        <position position="253"/>
    </location>
    <ligand>
        <name>Zn(2+)</name>
        <dbReference type="ChEBI" id="CHEBI:29105"/>
    </ligand>
</feature>
<dbReference type="GO" id="GO:0005524">
    <property type="term" value="F:ATP binding"/>
    <property type="evidence" value="ECO:0007669"/>
    <property type="project" value="UniProtKB-UniRule"/>
</dbReference>
<feature type="domain" description="Cysteinyl-tRNA ligase anticodon binding" evidence="12">
    <location>
        <begin position="462"/>
        <end position="507"/>
    </location>
</feature>
<keyword evidence="5 10" id="KW-0547">Nucleotide-binding</keyword>